<dbReference type="STRING" id="77586.A0A0D9XL02"/>
<organism evidence="1 2">
    <name type="scientific">Leersia perrieri</name>
    <dbReference type="NCBI Taxonomy" id="77586"/>
    <lineage>
        <taxon>Eukaryota</taxon>
        <taxon>Viridiplantae</taxon>
        <taxon>Streptophyta</taxon>
        <taxon>Embryophyta</taxon>
        <taxon>Tracheophyta</taxon>
        <taxon>Spermatophyta</taxon>
        <taxon>Magnoliopsida</taxon>
        <taxon>Liliopsida</taxon>
        <taxon>Poales</taxon>
        <taxon>Poaceae</taxon>
        <taxon>BOP clade</taxon>
        <taxon>Oryzoideae</taxon>
        <taxon>Oryzeae</taxon>
        <taxon>Oryzinae</taxon>
        <taxon>Leersia</taxon>
    </lineage>
</organism>
<reference evidence="2" key="2">
    <citation type="submission" date="2013-12" db="EMBL/GenBank/DDBJ databases">
        <authorList>
            <person name="Yu Y."/>
            <person name="Lee S."/>
            <person name="de Baynast K."/>
            <person name="Wissotski M."/>
            <person name="Liu L."/>
            <person name="Talag J."/>
            <person name="Goicoechea J."/>
            <person name="Angelova A."/>
            <person name="Jetty R."/>
            <person name="Kudrna D."/>
            <person name="Golser W."/>
            <person name="Rivera L."/>
            <person name="Zhang J."/>
            <person name="Wing R."/>
        </authorList>
    </citation>
    <scope>NUCLEOTIDE SEQUENCE</scope>
</reference>
<keyword evidence="2" id="KW-1185">Reference proteome</keyword>
<reference evidence="1 2" key="1">
    <citation type="submission" date="2012-08" db="EMBL/GenBank/DDBJ databases">
        <title>Oryza genome evolution.</title>
        <authorList>
            <person name="Wing R.A."/>
        </authorList>
    </citation>
    <scope>NUCLEOTIDE SEQUENCE</scope>
</reference>
<name>A0A0D9XL02_9ORYZ</name>
<dbReference type="EnsemblPlants" id="LPERR10G10720.1">
    <property type="protein sequence ID" value="LPERR10G10720.1"/>
    <property type="gene ID" value="LPERR10G10720"/>
</dbReference>
<reference evidence="1" key="3">
    <citation type="submission" date="2015-04" db="UniProtKB">
        <authorList>
            <consortium name="EnsemblPlants"/>
        </authorList>
    </citation>
    <scope>IDENTIFICATION</scope>
</reference>
<evidence type="ECO:0000313" key="2">
    <source>
        <dbReference type="Proteomes" id="UP000032180"/>
    </source>
</evidence>
<dbReference type="Gramene" id="LPERR10G10720.1">
    <property type="protein sequence ID" value="LPERR10G10720.1"/>
    <property type="gene ID" value="LPERR10G10720"/>
</dbReference>
<protein>
    <submittedName>
        <fullName evidence="1">Uncharacterized protein</fullName>
    </submittedName>
</protein>
<dbReference type="AlphaFoldDB" id="A0A0D9XL02"/>
<dbReference type="HOGENOM" id="CLU_2708378_0_0_1"/>
<dbReference type="Proteomes" id="UP000032180">
    <property type="component" value="Chromosome 10"/>
</dbReference>
<accession>A0A0D9XL02</accession>
<evidence type="ECO:0000313" key="1">
    <source>
        <dbReference type="EnsemblPlants" id="LPERR10G10720.1"/>
    </source>
</evidence>
<sequence length="73" mass="8344">MGYLACDGPPPLPIDPSIAQDLFDPQLKKAIAAQVNKNREFDAFVLYQYRTQGFAEIQQEVTDDEQEQEQEQL</sequence>
<proteinExistence type="predicted"/>